<dbReference type="EMBL" id="CP060781">
    <property type="protein sequence ID" value="QNP44570.1"/>
    <property type="molecule type" value="Genomic_DNA"/>
</dbReference>
<accession>A0ABX6T4J8</accession>
<dbReference type="InterPro" id="IPR036388">
    <property type="entry name" value="WH-like_DNA-bd_sf"/>
</dbReference>
<dbReference type="Pfam" id="PF00027">
    <property type="entry name" value="cNMP_binding"/>
    <property type="match status" value="1"/>
</dbReference>
<keyword evidence="5" id="KW-0614">Plasmid</keyword>
<keyword evidence="6" id="KW-1185">Reference proteome</keyword>
<dbReference type="SUPFAM" id="SSF46785">
    <property type="entry name" value="Winged helix' DNA-binding domain"/>
    <property type="match status" value="1"/>
</dbReference>
<dbReference type="Pfam" id="PF13545">
    <property type="entry name" value="HTH_Crp_2"/>
    <property type="match status" value="1"/>
</dbReference>
<dbReference type="RefSeq" id="WP_187715988.1">
    <property type="nucleotide sequence ID" value="NZ_CP060781.1"/>
</dbReference>
<organism evidence="5 6">
    <name type="scientific">Sphingomonas daechungensis</name>
    <dbReference type="NCBI Taxonomy" id="1176646"/>
    <lineage>
        <taxon>Bacteria</taxon>
        <taxon>Pseudomonadati</taxon>
        <taxon>Pseudomonadota</taxon>
        <taxon>Alphaproteobacteria</taxon>
        <taxon>Sphingomonadales</taxon>
        <taxon>Sphingomonadaceae</taxon>
        <taxon>Sphingomonas</taxon>
    </lineage>
</organism>
<dbReference type="InterPro" id="IPR018490">
    <property type="entry name" value="cNMP-bd_dom_sf"/>
</dbReference>
<dbReference type="InterPro" id="IPR000595">
    <property type="entry name" value="cNMP-bd_dom"/>
</dbReference>
<evidence type="ECO:0000256" key="3">
    <source>
        <dbReference type="ARBA" id="ARBA00023163"/>
    </source>
</evidence>
<evidence type="ECO:0000256" key="2">
    <source>
        <dbReference type="ARBA" id="ARBA00023125"/>
    </source>
</evidence>
<dbReference type="Gene3D" id="1.10.10.10">
    <property type="entry name" value="Winged helix-like DNA-binding domain superfamily/Winged helix DNA-binding domain"/>
    <property type="match status" value="1"/>
</dbReference>
<dbReference type="InterPro" id="IPR014710">
    <property type="entry name" value="RmlC-like_jellyroll"/>
</dbReference>
<evidence type="ECO:0000256" key="1">
    <source>
        <dbReference type="ARBA" id="ARBA00023015"/>
    </source>
</evidence>
<evidence type="ECO:0000313" key="5">
    <source>
        <dbReference type="EMBL" id="QNP44570.1"/>
    </source>
</evidence>
<keyword evidence="3" id="KW-0804">Transcription</keyword>
<evidence type="ECO:0000313" key="6">
    <source>
        <dbReference type="Proteomes" id="UP000516134"/>
    </source>
</evidence>
<reference evidence="5 6" key="1">
    <citation type="submission" date="2020-08" db="EMBL/GenBank/DDBJ databases">
        <title>Genome sequence of Sphingomonas daechungensis KACC 18115T.</title>
        <authorList>
            <person name="Hyun D.-W."/>
            <person name="Bae J.-W."/>
        </authorList>
    </citation>
    <scope>NUCLEOTIDE SEQUENCE [LARGE SCALE GENOMIC DNA]</scope>
    <source>
        <strain evidence="5 6">KACC 18115</strain>
        <plasmid evidence="5 6">p_unnamed1</plasmid>
    </source>
</reference>
<dbReference type="SUPFAM" id="SSF51206">
    <property type="entry name" value="cAMP-binding domain-like"/>
    <property type="match status" value="1"/>
</dbReference>
<geneLocation type="plasmid" evidence="5 6">
    <name>p_unnamed1</name>
</geneLocation>
<sequence length="222" mass="24232">MLNLPGYAEQVRSNHDFVKLGERVDHSCLIVAGVVGRFDQDSQGNRQIIALHIPGDMADLHSAVQPEVTSALQALSTTTIVRIPHSAILSAARTYPTLGEALWRDCMADSAILAEWVFNVGRRDAKKRIAHLICEIAVRVGAAPANGMIMFPFPLTQTHVGDAAALTPVHVNRTVQALRREGLVDIGKNVKINDWGGLVAAADFDDRYLHLSTKPKRVPLIH</sequence>
<dbReference type="InterPro" id="IPR036390">
    <property type="entry name" value="WH_DNA-bd_sf"/>
</dbReference>
<protein>
    <submittedName>
        <fullName evidence="5">Crp/Fnr family transcriptional regulator</fullName>
    </submittedName>
</protein>
<evidence type="ECO:0000259" key="4">
    <source>
        <dbReference type="PROSITE" id="PS51063"/>
    </source>
</evidence>
<dbReference type="Gene3D" id="2.60.120.10">
    <property type="entry name" value="Jelly Rolls"/>
    <property type="match status" value="1"/>
</dbReference>
<feature type="domain" description="HTH crp-type" evidence="4">
    <location>
        <begin position="123"/>
        <end position="196"/>
    </location>
</feature>
<dbReference type="InterPro" id="IPR012318">
    <property type="entry name" value="HTH_CRP"/>
</dbReference>
<dbReference type="CDD" id="cd00038">
    <property type="entry name" value="CAP_ED"/>
    <property type="match status" value="1"/>
</dbReference>
<gene>
    <name evidence="5" type="ORF">H9L15_15885</name>
</gene>
<dbReference type="Proteomes" id="UP000516134">
    <property type="component" value="Plasmid p_unnamed1"/>
</dbReference>
<keyword evidence="2" id="KW-0238">DNA-binding</keyword>
<keyword evidence="1" id="KW-0805">Transcription regulation</keyword>
<name>A0ABX6T4J8_9SPHN</name>
<proteinExistence type="predicted"/>
<dbReference type="PROSITE" id="PS51063">
    <property type="entry name" value="HTH_CRP_2"/>
    <property type="match status" value="1"/>
</dbReference>